<dbReference type="OrthoDB" id="9777530at2"/>
<dbReference type="GO" id="GO:0051604">
    <property type="term" value="P:protein maturation"/>
    <property type="evidence" value="ECO:0007669"/>
    <property type="project" value="InterPro"/>
</dbReference>
<dbReference type="InterPro" id="IPR003495">
    <property type="entry name" value="CobW/HypB/UreG_nucleotide-bd"/>
</dbReference>
<dbReference type="EMBL" id="VLKG01000005">
    <property type="protein sequence ID" value="TWH71493.1"/>
    <property type="molecule type" value="Genomic_DNA"/>
</dbReference>
<proteinExistence type="predicted"/>
<reference evidence="3 4" key="1">
    <citation type="submission" date="2019-07" db="EMBL/GenBank/DDBJ databases">
        <title>Genomic Encyclopedia of Type Strains, Phase I: the one thousand microbial genomes (KMG-I) project.</title>
        <authorList>
            <person name="Kyrpides N."/>
        </authorList>
    </citation>
    <scope>NUCLEOTIDE SEQUENCE [LARGE SCALE GENOMIC DNA]</scope>
    <source>
        <strain evidence="3 4">DSM 375</strain>
    </source>
</reference>
<evidence type="ECO:0000313" key="4">
    <source>
        <dbReference type="Proteomes" id="UP000319627"/>
    </source>
</evidence>
<dbReference type="Pfam" id="PF02492">
    <property type="entry name" value="cobW"/>
    <property type="match status" value="1"/>
</dbReference>
<evidence type="ECO:0000313" key="3">
    <source>
        <dbReference type="EMBL" id="TWH71493.1"/>
    </source>
</evidence>
<comment type="caution">
    <text evidence="3">The sequence shown here is derived from an EMBL/GenBank/DDBJ whole genome shotgun (WGS) entry which is preliminary data.</text>
</comment>
<dbReference type="InterPro" id="IPR027417">
    <property type="entry name" value="P-loop_NTPase"/>
</dbReference>
<dbReference type="RefSeq" id="WP_144571479.1">
    <property type="nucleotide sequence ID" value="NZ_VLKG01000005.1"/>
</dbReference>
<dbReference type="AlphaFoldDB" id="A0A562ILC7"/>
<dbReference type="GO" id="GO:0003924">
    <property type="term" value="F:GTPase activity"/>
    <property type="evidence" value="ECO:0007669"/>
    <property type="project" value="InterPro"/>
</dbReference>
<sequence length="234" mass="25514">MKLITLAGPPSSGKTSLALKVMQQLRDTGLRCGVVKFDCLSSRDGERYQEAGFPALTGLAGNTCPDHFFVSNIEDCARWGHEQQLDVLISESAGLCNRCAPHIRGLYAVCVLDNLSGVDTPRKVGPMLKTADLVIITKGDIVSQAEREVFAHRVRQVNAKARILFANGITGQGSWEISRLWANAAEDDSLSGGQLRFSLPSAVCSYCFGQTKIGRDFQRGVVRRMNIEEDGSHD</sequence>
<gene>
    <name evidence="3" type="ORF">LX59_01781</name>
</gene>
<name>A0A562ILC7_9GAMM</name>
<dbReference type="InterPro" id="IPR004392">
    <property type="entry name" value="Hyd_mat_HypB"/>
</dbReference>
<evidence type="ECO:0000256" key="1">
    <source>
        <dbReference type="ARBA" id="ARBA00035238"/>
    </source>
</evidence>
<dbReference type="Gene3D" id="3.40.50.300">
    <property type="entry name" value="P-loop containing nucleotide triphosphate hydrolases"/>
    <property type="match status" value="1"/>
</dbReference>
<protein>
    <recommendedName>
        <fullName evidence="1">Hydrogenase maturation factor HypB</fullName>
    </recommendedName>
</protein>
<dbReference type="Proteomes" id="UP000319627">
    <property type="component" value="Unassembled WGS sequence"/>
</dbReference>
<evidence type="ECO:0000259" key="2">
    <source>
        <dbReference type="Pfam" id="PF02492"/>
    </source>
</evidence>
<dbReference type="GO" id="GO:0008270">
    <property type="term" value="F:zinc ion binding"/>
    <property type="evidence" value="ECO:0007669"/>
    <property type="project" value="TreeGrafter"/>
</dbReference>
<keyword evidence="4" id="KW-1185">Reference proteome</keyword>
<dbReference type="GO" id="GO:0016151">
    <property type="term" value="F:nickel cation binding"/>
    <property type="evidence" value="ECO:0007669"/>
    <property type="project" value="InterPro"/>
</dbReference>
<feature type="domain" description="CobW/HypB/UreG nucleotide-binding" evidence="2">
    <location>
        <begin position="4"/>
        <end position="164"/>
    </location>
</feature>
<accession>A0A562ILC7</accession>
<dbReference type="PANTHER" id="PTHR30134">
    <property type="entry name" value="HYDROGENASE PROTEIN ASSEMBLY PROTEIN, NICKEL CHAPERONE"/>
    <property type="match status" value="1"/>
</dbReference>
<dbReference type="SUPFAM" id="SSF52540">
    <property type="entry name" value="P-loop containing nucleoside triphosphate hydrolases"/>
    <property type="match status" value="1"/>
</dbReference>
<organism evidence="3 4">
    <name type="scientific">Azomonas agilis</name>
    <dbReference type="NCBI Taxonomy" id="116849"/>
    <lineage>
        <taxon>Bacteria</taxon>
        <taxon>Pseudomonadati</taxon>
        <taxon>Pseudomonadota</taxon>
        <taxon>Gammaproteobacteria</taxon>
        <taxon>Pseudomonadales</taxon>
        <taxon>Pseudomonadaceae</taxon>
        <taxon>Azomonas</taxon>
    </lineage>
</organism>
<dbReference type="PANTHER" id="PTHR30134:SF1">
    <property type="entry name" value="COBW_HYPB_UREG NUCLEOTIDE-BINDING DOMAIN-CONTAINING PROTEIN"/>
    <property type="match status" value="1"/>
</dbReference>